<evidence type="ECO:0000259" key="24">
    <source>
        <dbReference type="PROSITE" id="PS51874"/>
    </source>
</evidence>
<dbReference type="GO" id="GO:0003723">
    <property type="term" value="F:RNA binding"/>
    <property type="evidence" value="ECO:0007669"/>
    <property type="project" value="InterPro"/>
</dbReference>
<dbReference type="Proteomes" id="UP001258750">
    <property type="component" value="Genome"/>
</dbReference>
<keyword evidence="8" id="KW-0645">Protease</keyword>
<evidence type="ECO:0000256" key="13">
    <source>
        <dbReference type="ARBA" id="ARBA00022801"/>
    </source>
</evidence>
<dbReference type="GO" id="GO:0005524">
    <property type="term" value="F:ATP binding"/>
    <property type="evidence" value="ECO:0007669"/>
    <property type="project" value="UniProtKB-KW"/>
</dbReference>
<evidence type="ECO:0000256" key="17">
    <source>
        <dbReference type="ARBA" id="ARBA00022989"/>
    </source>
</evidence>
<evidence type="ECO:0000256" key="20">
    <source>
        <dbReference type="ARBA" id="ARBA00045667"/>
    </source>
</evidence>
<keyword evidence="9" id="KW-0808">Transferase</keyword>
<evidence type="ECO:0000256" key="12">
    <source>
        <dbReference type="ARBA" id="ARBA00022741"/>
    </source>
</evidence>
<evidence type="ECO:0000313" key="25">
    <source>
        <dbReference type="EMBL" id="DAZ91075.1"/>
    </source>
</evidence>
<comment type="function">
    <text evidence="2">Thiol protease that cleaves the RNA1 and RNA2 polyproteins.</text>
</comment>
<dbReference type="InterPro" id="IPR004004">
    <property type="entry name" value="Helic/Pol/Pept_Calicivir-typ"/>
</dbReference>
<evidence type="ECO:0000256" key="14">
    <source>
        <dbReference type="ARBA" id="ARBA00022807"/>
    </source>
</evidence>
<keyword evidence="26" id="KW-1185">Reference proteome</keyword>
<dbReference type="InterPro" id="IPR043128">
    <property type="entry name" value="Rev_trsase/Diguanyl_cyclase"/>
</dbReference>
<evidence type="ECO:0000256" key="21">
    <source>
        <dbReference type="SAM" id="Phobius"/>
    </source>
</evidence>
<dbReference type="Gene3D" id="1.20.960.20">
    <property type="match status" value="1"/>
</dbReference>
<evidence type="ECO:0000259" key="22">
    <source>
        <dbReference type="PROSITE" id="PS50507"/>
    </source>
</evidence>
<gene>
    <name evidence="25" type="ORF">YgSV_s1gp1</name>
</gene>
<keyword evidence="12" id="KW-0547">Nucleotide-binding</keyword>
<dbReference type="Pfam" id="PF00680">
    <property type="entry name" value="RdRP_1"/>
    <property type="match status" value="1"/>
</dbReference>
<dbReference type="InterPro" id="IPR044067">
    <property type="entry name" value="PCV_3C_PRO"/>
</dbReference>
<dbReference type="InterPro" id="IPR043502">
    <property type="entry name" value="DNA/RNA_pol_sf"/>
</dbReference>
<keyword evidence="16" id="KW-0693">Viral RNA replication</keyword>
<dbReference type="GO" id="GO:0003968">
    <property type="term" value="F:RNA-directed RNA polymerase activity"/>
    <property type="evidence" value="ECO:0007669"/>
    <property type="project" value="UniProtKB-KW"/>
</dbReference>
<protein>
    <recommendedName>
        <fullName evidence="6">RNA1 polyprotein</fullName>
    </recommendedName>
    <alternativeName>
        <fullName evidence="19">Genome polyprotein B</fullName>
    </alternativeName>
</protein>
<keyword evidence="10 21" id="KW-0812">Transmembrane</keyword>
<keyword evidence="18" id="KW-1038">Host endoplasmic reticulum</keyword>
<proteinExistence type="predicted"/>
<evidence type="ECO:0000256" key="7">
    <source>
        <dbReference type="ARBA" id="ARBA00022484"/>
    </source>
</evidence>
<evidence type="ECO:0000313" key="26">
    <source>
        <dbReference type="Proteomes" id="UP001258750"/>
    </source>
</evidence>
<dbReference type="PRINTS" id="PR00918">
    <property type="entry name" value="CALICVIRUSNS"/>
</dbReference>
<reference evidence="25 26" key="1">
    <citation type="journal article" date="2022" name="Virus Genes">
        <title>Analysis of public domain plant transcriptomes expands the phylogenetic diversity of the family Secoviridae.</title>
        <authorList>
            <person name="Sidharthan V.K."/>
            <person name="Rajeswari V."/>
            <person name="Baranwal V.K."/>
        </authorList>
    </citation>
    <scope>NUCLEOTIDE SEQUENCE [LARGE SCALE GENOMIC DNA]</scope>
    <source>
        <strain evidence="25">VFLL015B</strain>
    </source>
</reference>
<comment type="function">
    <text evidence="1">Plays a role in RNA replication. It is covalently linked to the 5'terminus of both viral single-stranded RNA1 and RNA2 molecules.</text>
</comment>
<evidence type="ECO:0000256" key="15">
    <source>
        <dbReference type="ARBA" id="ARBA00022840"/>
    </source>
</evidence>
<dbReference type="EMBL" id="BK061335">
    <property type="protein sequence ID" value="DAZ91075.1"/>
    <property type="molecule type" value="Genomic_RNA"/>
</dbReference>
<evidence type="ECO:0000256" key="6">
    <source>
        <dbReference type="ARBA" id="ARBA00020936"/>
    </source>
</evidence>
<dbReference type="SUPFAM" id="SSF50494">
    <property type="entry name" value="Trypsin-like serine proteases"/>
    <property type="match status" value="1"/>
</dbReference>
<evidence type="ECO:0000256" key="10">
    <source>
        <dbReference type="ARBA" id="ARBA00022692"/>
    </source>
</evidence>
<keyword evidence="17 21" id="KW-1133">Transmembrane helix</keyword>
<keyword evidence="15" id="KW-0067">ATP-binding</keyword>
<dbReference type="InterPro" id="IPR007094">
    <property type="entry name" value="RNA-dir_pol_PSvirus"/>
</dbReference>
<dbReference type="GO" id="GO:0039694">
    <property type="term" value="P:viral RNA genome replication"/>
    <property type="evidence" value="ECO:0007669"/>
    <property type="project" value="InterPro"/>
</dbReference>
<feature type="domain" description="SF3 helicase" evidence="23">
    <location>
        <begin position="441"/>
        <end position="611"/>
    </location>
</feature>
<dbReference type="GO" id="GO:0003724">
    <property type="term" value="F:RNA helicase activity"/>
    <property type="evidence" value="ECO:0007669"/>
    <property type="project" value="InterPro"/>
</dbReference>
<dbReference type="Gene3D" id="3.30.70.270">
    <property type="match status" value="1"/>
</dbReference>
<keyword evidence="21" id="KW-0472">Membrane</keyword>
<evidence type="ECO:0000256" key="18">
    <source>
        <dbReference type="ARBA" id="ARBA00023184"/>
    </source>
</evidence>
<evidence type="ECO:0000256" key="16">
    <source>
        <dbReference type="ARBA" id="ARBA00022953"/>
    </source>
</evidence>
<evidence type="ECO:0000259" key="23">
    <source>
        <dbReference type="PROSITE" id="PS51218"/>
    </source>
</evidence>
<feature type="domain" description="Peptidase C3" evidence="24">
    <location>
        <begin position="920"/>
        <end position="1121"/>
    </location>
</feature>
<dbReference type="Pfam" id="PF00910">
    <property type="entry name" value="RNA_helicase"/>
    <property type="match status" value="1"/>
</dbReference>
<sequence>MSSSCDQFSCDQDGLDISRELIHLDGLRFVRTEEFRGQVGVLVDLMKGFSRHVVTMLGLRTFIEARKAGESFELIDLFSVLVSLQSEAEAQRVVHDYMVEEFGVDHVYRSPCVVSEADGQIFGTAYGAVKGSFWAAVSGGLRAVKHARDVTLDWIWEMAAKAFRMALGGYYETLLKAASWISDVWTRMKKWCEEILVESATWMRGFQECLAFGVGLIGVAAVLVLIEKFMVGSHLVSNPLGLAQTFVLCYVSYIGLKNGGVALITTTTTEMISRLTGACQSVVASIARSMSADGSLGAAGQFAPLELLESFAASLSSVSADSIVKVGRTFNAVSQVKAGSLAIWGCVQTICEYLWMLLDRGFGIRSRALADLSVMLGHDVQGWLKRCEASCEHMLLFPSVPQDILKEFKTLRVQGQAIRAALMARSERGSVTALATVNKALEKLTQLVTSATLAGSAAPRFEPLWLAFVGKAGVGKSTVVNTLVARYLTSNGLDNADYYPRNTLDPFWSGYRRQTVVTYDDLGALSNGTSICEEAELIKLVSRDALPLNMASLEEKGLYFDSSLIVTSSNFMDHNPHAQIHDVLAYQRRRSLLVEIVAKEGVERVPEDPLAHQRYVLRNSIEPFDILREFESFDDFYAHFLNVNAEHDRVQRLIMSQMPMPEKSLSQSICAMTQLTTMLMPVIPLSIQSYVREHFPGWGLLACYGGHLYLWNAALDLQVIPVEKCSTKLDVGDVKRAQEDALVLAMRYNGILRSIPNIDPLAATFLADLVEKRAFGQDLAVRQALRVEDEQLFGVAEQMPRWQRAFVYVLSDSLMHSKRGFFSDLYEGMCFSLQKAYAMDVANWPTAVKLGLGLVAVFVCGGALLKALSYLGNFGTGAAFAVAATRTFSGGQNSDVEVRRKTAEYRHRNNPIQVRHWSYGQNFGIGYEWLMKHCLASVRYAHLDCQVLMLPGKRLVGVYHFLRRIPDNVIVEISLDEQSYYVCWHADCLQDIGGSELSVYTHPTLREVCATVNDRIVFGLEHLPDTFGAVLASCKRDDSGAYVSEVAGITVMKRTQPLTIYVGEYQRLVPMCLQYKASTVNKDCGSLIIANIGGVDKLVGIHVSATHGMGQACFLPAQLEVAAGQNWFEDDFKRFPFEEQLGNGTSVVGLLREEKKFFVQTKSSYVKTPDAWQLGTECAKEPAILSRFDDRLVGTVNAGYDPYRDGMEKYREEAGPFDPHILWKAAEDILETWHDAAADFDFSEASLSEAINGVPGVDYMEALVLNTSEGYPYVLSRDKCKGKARFLVSDDEGNLMPNAELARGIQRVEEEALAGAVTLVGIECAKDEKLPKKKIYEKPKTRLFTVLPMDYNIVVRMKFFAFVRFLMGKRHVLPCQVGTNPYGREWGRIACTLLEKGQNILCCDYSRFDGILPKPVMFTIAYMINSLMGGSPALKQQRESLLMACCGRYGICAGKVWRVENGIPSGFPLTVIINSVFNELIVRYLYRSCFVGDRLMGSLFSRYVALVTYGDDNLISVHSTICDKFSGEFVQKAAAAIGITITDGVDKSLPTLEFRTLERCDFLKRRFVKDSSGLWRCPMELESLWSQLHWVKTQHLGLHEAYLVNIEAVLRELYLHDVGLCQDFRARALALDWVMPAHLPSMESIAGFHEQQMGGVDTSGFAYDAIMTPSLLGPIGAIGKAAERDFEFRNLVASTCGSYKWIDGDFVVCLRFQSKYGDDGMYLDFPIVSGRGELPVAAWLRTHLVRKTSEIFKRLNGLLRAGRRIVFLGRNSNVVAVVFMVLFGLAADVLDVEHSNQVLARAMQVSSQLGYLLDAFPEAFFGKKRVETYVGKRHFRVLGLHAGEVSVMRRAVAGKCFEFVPGECPYFTDVKRMVDYAVRLLPSGVIAHTALEVPLLGGAPGWQWHEWLRSARVCTYDAVLRARCVLFDAQTAEVFDAHLEGTLVPGARLERCFHVDGKALGDLSGAELEVVHPLARLARQLAEFAG</sequence>
<evidence type="ECO:0000256" key="1">
    <source>
        <dbReference type="ARBA" id="ARBA00002583"/>
    </source>
</evidence>
<comment type="subcellular location">
    <subcellularLocation>
        <location evidence="4">Host endoplasmic reticulum</location>
    </subcellularLocation>
    <subcellularLocation>
        <location evidence="5">Host membrane</location>
        <topology evidence="5">Single-pass membrane protein</topology>
    </subcellularLocation>
</comment>
<dbReference type="InterPro" id="IPR009003">
    <property type="entry name" value="Peptidase_S1_PA"/>
</dbReference>
<organism evidence="25 26">
    <name type="scientific">Yucca gloriosa secovirus</name>
    <dbReference type="NCBI Taxonomy" id="2936693"/>
    <lineage>
        <taxon>Viruses</taxon>
        <taxon>Riboviria</taxon>
        <taxon>Orthornavirae</taxon>
        <taxon>Pisuviricota</taxon>
        <taxon>Pisoniviricetes</taxon>
        <taxon>Picornavirales</taxon>
        <taxon>Secoviridae</taxon>
        <taxon>Comovirinae</taxon>
        <taxon>Fabavirus</taxon>
        <taxon>Fabavirus yuccae</taxon>
    </lineage>
</organism>
<evidence type="ECO:0000256" key="8">
    <source>
        <dbReference type="ARBA" id="ARBA00022670"/>
    </source>
</evidence>
<dbReference type="GO" id="GO:0006351">
    <property type="term" value="P:DNA-templated transcription"/>
    <property type="evidence" value="ECO:0007669"/>
    <property type="project" value="InterPro"/>
</dbReference>
<evidence type="ECO:0000256" key="9">
    <source>
        <dbReference type="ARBA" id="ARBA00022679"/>
    </source>
</evidence>
<dbReference type="GO" id="GO:0004197">
    <property type="term" value="F:cysteine-type endopeptidase activity"/>
    <property type="evidence" value="ECO:0007669"/>
    <property type="project" value="InterPro"/>
</dbReference>
<accession>A0A9N7ABA4</accession>
<dbReference type="GO" id="GO:0006508">
    <property type="term" value="P:proteolysis"/>
    <property type="evidence" value="ECO:0007669"/>
    <property type="project" value="UniProtKB-KW"/>
</dbReference>
<dbReference type="PROSITE" id="PS51874">
    <property type="entry name" value="PCV_3C_PRO"/>
    <property type="match status" value="1"/>
</dbReference>
<comment type="function">
    <text evidence="3">Replicates the viral genome.</text>
</comment>
<comment type="function">
    <text evidence="20">Down-regulates the RNA1 polyprotein processing and enhances trans-cleavage of RNA2 polyproteins. The protease cofactor and the putative helicase seem to target the replication complexes to ER membranes. Their physical association causes the membrane rearrangement of host ER that may result in formation of the small membranous vesicles that are the site of viral RNA synthesis.</text>
</comment>
<keyword evidence="13" id="KW-0378">Hydrolase</keyword>
<dbReference type="PROSITE" id="PS51218">
    <property type="entry name" value="SF3_HELICASE_2"/>
    <property type="match status" value="1"/>
</dbReference>
<evidence type="ECO:0000256" key="3">
    <source>
        <dbReference type="ARBA" id="ARBA00003682"/>
    </source>
</evidence>
<feature type="domain" description="RdRp catalytic" evidence="22">
    <location>
        <begin position="1398"/>
        <end position="1525"/>
    </location>
</feature>
<keyword evidence="11" id="KW-0548">Nucleotidyltransferase</keyword>
<dbReference type="InterPro" id="IPR000605">
    <property type="entry name" value="Helicase_SF3_ssDNA/RNA_vir"/>
</dbReference>
<evidence type="ECO:0000256" key="19">
    <source>
        <dbReference type="ARBA" id="ARBA00032135"/>
    </source>
</evidence>
<dbReference type="InterPro" id="IPR001205">
    <property type="entry name" value="RNA-dir_pol_C"/>
</dbReference>
<evidence type="ECO:0000256" key="5">
    <source>
        <dbReference type="ARBA" id="ARBA00004379"/>
    </source>
</evidence>
<evidence type="ECO:0000256" key="11">
    <source>
        <dbReference type="ARBA" id="ARBA00022695"/>
    </source>
</evidence>
<keyword evidence="7" id="KW-0696">RNA-directed RNA polymerase</keyword>
<evidence type="ECO:0000256" key="2">
    <source>
        <dbReference type="ARBA" id="ARBA00003602"/>
    </source>
</evidence>
<dbReference type="SUPFAM" id="SSF56672">
    <property type="entry name" value="DNA/RNA polymerases"/>
    <property type="match status" value="1"/>
</dbReference>
<feature type="transmembrane region" description="Helical" evidence="21">
    <location>
        <begin position="209"/>
        <end position="226"/>
    </location>
</feature>
<evidence type="ECO:0000256" key="4">
    <source>
        <dbReference type="ARBA" id="ARBA00004354"/>
    </source>
</evidence>
<name>A0A9N7ABA4_9SECO</name>
<dbReference type="PROSITE" id="PS50507">
    <property type="entry name" value="RDRP_SSRNA_POS"/>
    <property type="match status" value="1"/>
</dbReference>
<dbReference type="InterPro" id="IPR014759">
    <property type="entry name" value="Helicase_SF3_ssRNA_vir"/>
</dbReference>
<keyword evidence="14" id="KW-0788">Thiol protease</keyword>